<comment type="similarity">
    <text evidence="2">Belongs to the VAMP-associated protein (VAP) (TC 9.B.17) family.</text>
</comment>
<name>A0A9P0CZW1_9CUCU</name>
<evidence type="ECO:0000313" key="8">
    <source>
        <dbReference type="EMBL" id="CAH1109258.1"/>
    </source>
</evidence>
<keyword evidence="4 6" id="KW-1133">Transmembrane helix</keyword>
<keyword evidence="5 6" id="KW-0472">Membrane</keyword>
<protein>
    <recommendedName>
        <fullName evidence="7">MSP domain-containing protein</fullName>
    </recommendedName>
</protein>
<dbReference type="GO" id="GO:0033149">
    <property type="term" value="F:FFAT motif binding"/>
    <property type="evidence" value="ECO:0007669"/>
    <property type="project" value="TreeGrafter"/>
</dbReference>
<dbReference type="GO" id="GO:0061817">
    <property type="term" value="P:endoplasmic reticulum-plasma membrane tethering"/>
    <property type="evidence" value="ECO:0007669"/>
    <property type="project" value="TreeGrafter"/>
</dbReference>
<evidence type="ECO:0000256" key="3">
    <source>
        <dbReference type="ARBA" id="ARBA00022692"/>
    </source>
</evidence>
<dbReference type="GO" id="GO:0005886">
    <property type="term" value="C:plasma membrane"/>
    <property type="evidence" value="ECO:0007669"/>
    <property type="project" value="TreeGrafter"/>
</dbReference>
<evidence type="ECO:0000256" key="6">
    <source>
        <dbReference type="SAM" id="Phobius"/>
    </source>
</evidence>
<dbReference type="SUPFAM" id="SSF49354">
    <property type="entry name" value="PapD-like"/>
    <property type="match status" value="1"/>
</dbReference>
<organism evidence="8 9">
    <name type="scientific">Psylliodes chrysocephalus</name>
    <dbReference type="NCBI Taxonomy" id="3402493"/>
    <lineage>
        <taxon>Eukaryota</taxon>
        <taxon>Metazoa</taxon>
        <taxon>Ecdysozoa</taxon>
        <taxon>Arthropoda</taxon>
        <taxon>Hexapoda</taxon>
        <taxon>Insecta</taxon>
        <taxon>Pterygota</taxon>
        <taxon>Neoptera</taxon>
        <taxon>Endopterygota</taxon>
        <taxon>Coleoptera</taxon>
        <taxon>Polyphaga</taxon>
        <taxon>Cucujiformia</taxon>
        <taxon>Chrysomeloidea</taxon>
        <taxon>Chrysomelidae</taxon>
        <taxon>Galerucinae</taxon>
        <taxon>Alticini</taxon>
        <taxon>Psylliodes</taxon>
    </lineage>
</organism>
<dbReference type="GO" id="GO:0090158">
    <property type="term" value="P:endoplasmic reticulum membrane organization"/>
    <property type="evidence" value="ECO:0007669"/>
    <property type="project" value="TreeGrafter"/>
</dbReference>
<proteinExistence type="inferred from homology"/>
<dbReference type="Proteomes" id="UP001153636">
    <property type="component" value="Chromosome 4"/>
</dbReference>
<feature type="domain" description="MSP" evidence="7">
    <location>
        <begin position="8"/>
        <end position="125"/>
    </location>
</feature>
<dbReference type="EMBL" id="OV651816">
    <property type="protein sequence ID" value="CAH1109258.1"/>
    <property type="molecule type" value="Genomic_DNA"/>
</dbReference>
<dbReference type="OrthoDB" id="264603at2759"/>
<dbReference type="InterPro" id="IPR016763">
    <property type="entry name" value="VAP"/>
</dbReference>
<gene>
    <name evidence="8" type="ORF">PSYICH_LOCUS10002</name>
</gene>
<dbReference type="InterPro" id="IPR000535">
    <property type="entry name" value="MSP_dom"/>
</dbReference>
<dbReference type="Gene3D" id="2.60.40.10">
    <property type="entry name" value="Immunoglobulins"/>
    <property type="match status" value="1"/>
</dbReference>
<dbReference type="AlphaFoldDB" id="A0A9P0CZW1"/>
<evidence type="ECO:0000256" key="5">
    <source>
        <dbReference type="ARBA" id="ARBA00023136"/>
    </source>
</evidence>
<dbReference type="InterPro" id="IPR013783">
    <property type="entry name" value="Ig-like_fold"/>
</dbReference>
<dbReference type="InterPro" id="IPR008962">
    <property type="entry name" value="PapD-like_sf"/>
</dbReference>
<evidence type="ECO:0000256" key="1">
    <source>
        <dbReference type="ARBA" id="ARBA00004211"/>
    </source>
</evidence>
<dbReference type="GO" id="GO:0005789">
    <property type="term" value="C:endoplasmic reticulum membrane"/>
    <property type="evidence" value="ECO:0007669"/>
    <property type="project" value="InterPro"/>
</dbReference>
<dbReference type="Pfam" id="PF00635">
    <property type="entry name" value="Motile_Sperm"/>
    <property type="match status" value="1"/>
</dbReference>
<comment type="subcellular location">
    <subcellularLocation>
        <location evidence="1">Membrane</location>
        <topology evidence="1">Single-pass type IV membrane protein</topology>
    </subcellularLocation>
</comment>
<keyword evidence="3 6" id="KW-0812">Transmembrane</keyword>
<evidence type="ECO:0000256" key="4">
    <source>
        <dbReference type="ARBA" id="ARBA00022989"/>
    </source>
</evidence>
<evidence type="ECO:0000259" key="7">
    <source>
        <dbReference type="PROSITE" id="PS50202"/>
    </source>
</evidence>
<evidence type="ECO:0000313" key="9">
    <source>
        <dbReference type="Proteomes" id="UP001153636"/>
    </source>
</evidence>
<evidence type="ECO:0000256" key="2">
    <source>
        <dbReference type="ARBA" id="ARBA00008932"/>
    </source>
</evidence>
<dbReference type="PANTHER" id="PTHR10809">
    <property type="entry name" value="VESICLE-ASSOCIATED MEMBRANE PROTEIN-ASSOCIATED PROTEIN"/>
    <property type="match status" value="1"/>
</dbReference>
<reference evidence="8" key="1">
    <citation type="submission" date="2022-01" db="EMBL/GenBank/DDBJ databases">
        <authorList>
            <person name="King R."/>
        </authorList>
    </citation>
    <scope>NUCLEOTIDE SEQUENCE</scope>
</reference>
<feature type="transmembrane region" description="Helical" evidence="6">
    <location>
        <begin position="192"/>
        <end position="212"/>
    </location>
</feature>
<keyword evidence="9" id="KW-1185">Reference proteome</keyword>
<accession>A0A9P0CZW1</accession>
<dbReference type="PANTHER" id="PTHR10809:SF6">
    <property type="entry name" value="AT11025P-RELATED"/>
    <property type="match status" value="1"/>
</dbReference>
<sequence length="213" mass="24582">MTSKLEQILRIEPQNELKFEGKYNAPITSFINLSNPSDKRVMFKIKTTAPKKYCVRPNTGILEPSERVCISVCLQPFMYNLNEKGKHKFMVQSAYAPPGEVNMEQIWNEIIPEHLMDSKLKCVFEIQHEENDTVNDFNPENVSTPMPSTEHQNNVQETAAEGENYFKLENQKLNNQVKLNKDVGPTMPYANWFYFLLSVVTGFIGVVFGKYYL</sequence>
<dbReference type="PROSITE" id="PS50202">
    <property type="entry name" value="MSP"/>
    <property type="match status" value="1"/>
</dbReference>